<feature type="compositionally biased region" description="Acidic residues" evidence="2">
    <location>
        <begin position="366"/>
        <end position="378"/>
    </location>
</feature>
<feature type="compositionally biased region" description="Low complexity" evidence="2">
    <location>
        <begin position="29"/>
        <end position="41"/>
    </location>
</feature>
<keyword evidence="4" id="KW-1185">Reference proteome</keyword>
<feature type="compositionally biased region" description="Basic and acidic residues" evidence="2">
    <location>
        <begin position="544"/>
        <end position="563"/>
    </location>
</feature>
<keyword evidence="1" id="KW-0175">Coiled coil</keyword>
<sequence length="767" mass="85861">DVKKEVVPTRPVLIAPEFSCKIELNLTLSSSLTRLSSLSRSPMTTDMGPPLPRNPNPQPQTLDEPTNSSYTMKPPMGPPPPRNLIPNPKPPNSEPSQQEEASNQPVLQSNEAPPKEDTSGESPEADIPKMEKPQSGSVPYTIPPWSEAPSHAFFLEVLKGGSIIDQLDVYDDKVKKKTYVELHVGDVIQFGLSSRLYIFQGPKELMPPENELKSVKYAKMRAEMEDREASLMRARREASLADGISWGMGEDAIEEAEDDINEVTWQTYKGQLTEKQEKTREKIIKRSEKASSIAHMRKEIDAIRAKDISQGGLTQGQQTQIARNEQRISQLLEELENLEETLNESIQESIGARAGKKSRAKKGGMEEEEEFSSDDDDFYDRTKKKPSIQKVEDKQAIETADTLLEKKDAIMKELEEKSKLLLLEKNNVVPETEVASDADDTLDAYMSGISSQLAFLANPAFLLAVFDKTVQLEMEMSNLHTELDRIIYLLKIADPTGEAVKKRDSKVQETKLNQSMVREPTVRERKPKKSEITISSDNKLPTMDQKETHKSEKSESESTHVEETTDASSGINNLPESGGGSNGKTESKKVVYTVTKPQWLGDIKDKEIKETQEEALSSVHESDEFVDYRDRKVLGNVDVSQPKVDSGIEGAAPGLIIRKQKKVEKLENAEKLEKSTNSSPVVTTAEDAVALLLKHKRGYSGLDDEHDHENYDIPDQRQSRKDNKKLKRVLGPEKPAFLDSNTTYEEWVPPQGQSGDGRTSLNDRYGY</sequence>
<name>A0AAN8VDV9_9MAGN</name>
<feature type="compositionally biased region" description="Pro residues" evidence="2">
    <location>
        <begin position="49"/>
        <end position="58"/>
    </location>
</feature>
<reference evidence="3 4" key="1">
    <citation type="submission" date="2023-12" db="EMBL/GenBank/DDBJ databases">
        <title>A high-quality genome assembly for Dillenia turbinata (Dilleniales).</title>
        <authorList>
            <person name="Chanderbali A."/>
        </authorList>
    </citation>
    <scope>NUCLEOTIDE SEQUENCE [LARGE SCALE GENOMIC DNA]</scope>
    <source>
        <strain evidence="3">LSX21</strain>
        <tissue evidence="3">Leaf</tissue>
    </source>
</reference>
<feature type="compositionally biased region" description="Pro residues" evidence="2">
    <location>
        <begin position="75"/>
        <end position="93"/>
    </location>
</feature>
<feature type="region of interest" description="Disordered" evidence="2">
    <location>
        <begin position="349"/>
        <end position="385"/>
    </location>
</feature>
<dbReference type="PANTHER" id="PTHR23308">
    <property type="entry name" value="NUCLEAR INHIBITOR OF PROTEIN PHOSPHATASE-1"/>
    <property type="match status" value="1"/>
</dbReference>
<feature type="compositionally biased region" description="Polar residues" evidence="2">
    <location>
        <begin position="751"/>
        <end position="767"/>
    </location>
</feature>
<feature type="compositionally biased region" description="Basic and acidic residues" evidence="2">
    <location>
        <begin position="703"/>
        <end position="721"/>
    </location>
</feature>
<feature type="region of interest" description="Disordered" evidence="2">
    <location>
        <begin position="29"/>
        <end position="143"/>
    </location>
</feature>
<evidence type="ECO:0000313" key="4">
    <source>
        <dbReference type="Proteomes" id="UP001370490"/>
    </source>
</evidence>
<evidence type="ECO:0008006" key="5">
    <source>
        <dbReference type="Google" id="ProtNLM"/>
    </source>
</evidence>
<organism evidence="3 4">
    <name type="scientific">Dillenia turbinata</name>
    <dbReference type="NCBI Taxonomy" id="194707"/>
    <lineage>
        <taxon>Eukaryota</taxon>
        <taxon>Viridiplantae</taxon>
        <taxon>Streptophyta</taxon>
        <taxon>Embryophyta</taxon>
        <taxon>Tracheophyta</taxon>
        <taxon>Spermatophyta</taxon>
        <taxon>Magnoliopsida</taxon>
        <taxon>eudicotyledons</taxon>
        <taxon>Gunneridae</taxon>
        <taxon>Pentapetalae</taxon>
        <taxon>Dilleniales</taxon>
        <taxon>Dilleniaceae</taxon>
        <taxon>Dillenia</taxon>
    </lineage>
</organism>
<gene>
    <name evidence="3" type="ORF">RJ641_006622</name>
</gene>
<feature type="non-terminal residue" evidence="3">
    <location>
        <position position="1"/>
    </location>
</feature>
<feature type="coiled-coil region" evidence="1">
    <location>
        <begin position="397"/>
        <end position="424"/>
    </location>
</feature>
<feature type="region of interest" description="Disordered" evidence="2">
    <location>
        <begin position="700"/>
        <end position="767"/>
    </location>
</feature>
<dbReference type="Gene3D" id="2.60.200.20">
    <property type="match status" value="1"/>
</dbReference>
<proteinExistence type="predicted"/>
<comment type="caution">
    <text evidence="3">The sequence shown here is derived from an EMBL/GenBank/DDBJ whole genome shotgun (WGS) entry which is preliminary data.</text>
</comment>
<feature type="compositionally biased region" description="Basic and acidic residues" evidence="2">
    <location>
        <begin position="499"/>
        <end position="509"/>
    </location>
</feature>
<dbReference type="InterPro" id="IPR050923">
    <property type="entry name" value="Cell_Proc_Reg/RNA_Proc"/>
</dbReference>
<evidence type="ECO:0000256" key="2">
    <source>
        <dbReference type="SAM" id="MobiDB-lite"/>
    </source>
</evidence>
<feature type="compositionally biased region" description="Polar residues" evidence="2">
    <location>
        <begin position="566"/>
        <end position="575"/>
    </location>
</feature>
<dbReference type="EMBL" id="JBAMMX010000014">
    <property type="protein sequence ID" value="KAK6928031.1"/>
    <property type="molecule type" value="Genomic_DNA"/>
</dbReference>
<feature type="region of interest" description="Disordered" evidence="2">
    <location>
        <begin position="499"/>
        <end position="588"/>
    </location>
</feature>
<evidence type="ECO:0000313" key="3">
    <source>
        <dbReference type="EMBL" id="KAK6928031.1"/>
    </source>
</evidence>
<dbReference type="AlphaFoldDB" id="A0AAN8VDV9"/>
<accession>A0AAN8VDV9</accession>
<protein>
    <recommendedName>
        <fullName evidence="5">FHA domain-containing protein</fullName>
    </recommendedName>
</protein>
<feature type="compositionally biased region" description="Polar residues" evidence="2">
    <location>
        <begin position="61"/>
        <end position="71"/>
    </location>
</feature>
<feature type="compositionally biased region" description="Polar residues" evidence="2">
    <location>
        <begin position="94"/>
        <end position="111"/>
    </location>
</feature>
<dbReference type="Proteomes" id="UP001370490">
    <property type="component" value="Unassembled WGS sequence"/>
</dbReference>
<evidence type="ECO:0000256" key="1">
    <source>
        <dbReference type="SAM" id="Coils"/>
    </source>
</evidence>